<feature type="domain" description="PE-PPE" evidence="2">
    <location>
        <begin position="137"/>
        <end position="292"/>
    </location>
</feature>
<dbReference type="EMBL" id="PDCP01000013">
    <property type="protein sequence ID" value="PEG39754.1"/>
    <property type="molecule type" value="Genomic_DNA"/>
</dbReference>
<comment type="caution">
    <text evidence="4">The sequence shown here is derived from an EMBL/GenBank/DDBJ whole genome shotgun (WGS) entry which is preliminary data.</text>
</comment>
<feature type="region of interest" description="Disordered" evidence="1">
    <location>
        <begin position="363"/>
        <end position="431"/>
    </location>
</feature>
<evidence type="ECO:0000256" key="1">
    <source>
        <dbReference type="SAM" id="MobiDB-lite"/>
    </source>
</evidence>
<feature type="compositionally biased region" description="Polar residues" evidence="1">
    <location>
        <begin position="420"/>
        <end position="431"/>
    </location>
</feature>
<feature type="compositionally biased region" description="Polar residues" evidence="1">
    <location>
        <begin position="363"/>
        <end position="377"/>
    </location>
</feature>
<protein>
    <submittedName>
        <fullName evidence="4">PE-PPE domain-containing protein</fullName>
    </submittedName>
</protein>
<evidence type="ECO:0000313" key="4">
    <source>
        <dbReference type="EMBL" id="PEG39754.1"/>
    </source>
</evidence>
<reference evidence="3" key="3">
    <citation type="submission" date="2020-02" db="EMBL/GenBank/DDBJ databases">
        <authorList>
            <person name="Matsumoto Y."/>
            <person name="Motooka D."/>
            <person name="Nakamura S."/>
        </authorList>
    </citation>
    <scope>NUCLEOTIDE SEQUENCE</scope>
    <source>
        <strain evidence="3">JCM 6377</strain>
    </source>
</reference>
<reference evidence="4 5" key="1">
    <citation type="submission" date="2017-10" db="EMBL/GenBank/DDBJ databases">
        <title>The new phylogeny of genus Mycobacterium.</title>
        <authorList>
            <person name="Tortoli E."/>
            <person name="Trovato A."/>
            <person name="Cirillo D.M."/>
        </authorList>
    </citation>
    <scope>NUCLEOTIDE SEQUENCE [LARGE SCALE GENOMIC DNA]</scope>
    <source>
        <strain evidence="4 5">CCUG37673</strain>
    </source>
</reference>
<proteinExistence type="predicted"/>
<sequence>MSGKHHKKSRIRSTAAKRAGTGLAAVAVGATSVATAIVTGTAPAISPAVELMALITPANSTSQIFAGTEYYGTDYANSQYVPPRVLVPFFFGPRGIADAIAAADDDPKRTAVISSGWGAGQTGTALGLLGDDGLENVDLVILDNNTNRAGGGFWTTYWPFAPLLLTSKAASPNDLDVTVWDVGYEYNVNGNAVTYPLNVVSDVNSLVAYVYGYGAQGSARLPDDLQPGVHYIVSPNGAVREVALGPGVTTTYVTFESDGLPVVRPLRLIPGGDILADTLEPALTEIVNAGYKDNTPIPDDPTVERPMGLGISESTTALNNLPGAVRTGLRDGAQTAAEDVANPSNFVTKPLDEFRKLPLISTLPNSTVSNNNSTLRSTDPDAKKTTTTSSKQRPRPLKKIAENVRSSLRKLTGADKHNPAAQSENAGSDDS</sequence>
<gene>
    <name evidence="4" type="ORF">CQY20_09375</name>
    <name evidence="3" type="ORF">MAGR_39780</name>
</gene>
<evidence type="ECO:0000313" key="3">
    <source>
        <dbReference type="EMBL" id="GFG52537.1"/>
    </source>
</evidence>
<evidence type="ECO:0000313" key="5">
    <source>
        <dbReference type="Proteomes" id="UP000220914"/>
    </source>
</evidence>
<organism evidence="4 5">
    <name type="scientific">Mycolicibacterium agri</name>
    <name type="common">Mycobacterium agri</name>
    <dbReference type="NCBI Taxonomy" id="36811"/>
    <lineage>
        <taxon>Bacteria</taxon>
        <taxon>Bacillati</taxon>
        <taxon>Actinomycetota</taxon>
        <taxon>Actinomycetes</taxon>
        <taxon>Mycobacteriales</taxon>
        <taxon>Mycobacteriaceae</taxon>
        <taxon>Mycolicibacterium</taxon>
    </lineage>
</organism>
<dbReference type="Proteomes" id="UP000220914">
    <property type="component" value="Unassembled WGS sequence"/>
</dbReference>
<evidence type="ECO:0000313" key="6">
    <source>
        <dbReference type="Proteomes" id="UP000465302"/>
    </source>
</evidence>
<name>A0A2A7N789_MYCAG</name>
<dbReference type="InterPro" id="IPR013228">
    <property type="entry name" value="PE-PPE_C"/>
</dbReference>
<dbReference type="OrthoDB" id="4618774at2"/>
<dbReference type="AlphaFoldDB" id="A0A2A7N789"/>
<dbReference type="EMBL" id="BLKS01000001">
    <property type="protein sequence ID" value="GFG52537.1"/>
    <property type="molecule type" value="Genomic_DNA"/>
</dbReference>
<accession>A0A2A7N789</accession>
<evidence type="ECO:0000259" key="2">
    <source>
        <dbReference type="Pfam" id="PF08237"/>
    </source>
</evidence>
<dbReference type="RefSeq" id="WP_097939809.1">
    <property type="nucleotide sequence ID" value="NZ_BLKS01000001.1"/>
</dbReference>
<reference evidence="3 6" key="2">
    <citation type="journal article" date="2019" name="Emerg. Microbes Infect.">
        <title>Comprehensive subspecies identification of 175 nontuberculous mycobacteria species based on 7547 genomic profiles.</title>
        <authorList>
            <person name="Matsumoto Y."/>
            <person name="Kinjo T."/>
            <person name="Motooka D."/>
            <person name="Nabeya D."/>
            <person name="Jung N."/>
            <person name="Uechi K."/>
            <person name="Horii T."/>
            <person name="Iida T."/>
            <person name="Fujita J."/>
            <person name="Nakamura S."/>
        </authorList>
    </citation>
    <scope>NUCLEOTIDE SEQUENCE [LARGE SCALE GENOMIC DNA]</scope>
    <source>
        <strain evidence="3 6">JCM 6377</strain>
    </source>
</reference>
<keyword evidence="5" id="KW-1185">Reference proteome</keyword>
<dbReference type="Pfam" id="PF08237">
    <property type="entry name" value="PE-PPE"/>
    <property type="match status" value="1"/>
</dbReference>
<dbReference type="Proteomes" id="UP000465302">
    <property type="component" value="Unassembled WGS sequence"/>
</dbReference>